<keyword evidence="2" id="KW-0808">Transferase</keyword>
<dbReference type="InterPro" id="IPR001173">
    <property type="entry name" value="Glyco_trans_2-like"/>
</dbReference>
<dbReference type="Pfam" id="PF00535">
    <property type="entry name" value="Glycos_transf_2"/>
    <property type="match status" value="1"/>
</dbReference>
<dbReference type="InterPro" id="IPR029044">
    <property type="entry name" value="Nucleotide-diphossugar_trans"/>
</dbReference>
<dbReference type="SUPFAM" id="SSF53448">
    <property type="entry name" value="Nucleotide-diphospho-sugar transferases"/>
    <property type="match status" value="1"/>
</dbReference>
<dbReference type="GO" id="GO:0016740">
    <property type="term" value="F:transferase activity"/>
    <property type="evidence" value="ECO:0007669"/>
    <property type="project" value="UniProtKB-KW"/>
</dbReference>
<protein>
    <submittedName>
        <fullName evidence="2">Glycosyltransferase involved in cell wall biogeneis</fullName>
    </submittedName>
</protein>
<dbReference type="AlphaFoldDB" id="A0A0L0MAN8"/>
<dbReference type="Proteomes" id="UP000036959">
    <property type="component" value="Unassembled WGS sequence"/>
</dbReference>
<evidence type="ECO:0000259" key="1">
    <source>
        <dbReference type="Pfam" id="PF00535"/>
    </source>
</evidence>
<dbReference type="InterPro" id="IPR050834">
    <property type="entry name" value="Glycosyltransf_2"/>
</dbReference>
<dbReference type="PANTHER" id="PTHR43685">
    <property type="entry name" value="GLYCOSYLTRANSFERASE"/>
    <property type="match status" value="1"/>
</dbReference>
<accession>A0A0L0MAN8</accession>
<organism evidence="2 3">
    <name type="scientific">Candidatus Burkholderia verschuerenii</name>
    <dbReference type="NCBI Taxonomy" id="242163"/>
    <lineage>
        <taxon>Bacteria</taxon>
        <taxon>Pseudomonadati</taxon>
        <taxon>Pseudomonadota</taxon>
        <taxon>Betaproteobacteria</taxon>
        <taxon>Burkholderiales</taxon>
        <taxon>Burkholderiaceae</taxon>
        <taxon>Burkholderia</taxon>
    </lineage>
</organism>
<dbReference type="CDD" id="cd00761">
    <property type="entry name" value="Glyco_tranf_GTA_type"/>
    <property type="match status" value="1"/>
</dbReference>
<gene>
    <name evidence="2" type="ORF">BVER_00599</name>
</gene>
<dbReference type="PATRIC" id="fig|242163.4.peg.1290"/>
<name>A0A0L0MAN8_9BURK</name>
<evidence type="ECO:0000313" key="3">
    <source>
        <dbReference type="Proteomes" id="UP000036959"/>
    </source>
</evidence>
<sequence>MVDDGSTDSTRDIARFYALKDARVQVLELDKNGGPARARNQGAQRAKHAILAFLDADDEYLPNALNEALGYFWHSPERPAIRLNVAFTGYPAECVEFPGFADAEASMAESIASSLVIRRAVFNAMGGFPEDHIFREHGHEDFALQSALMAIYGYDKLLAHKHVRHHYHVDSHVARFFRSAAGTSNTWDGIPPSVHTTIAWYLDDVRVRLRAIESVSQ</sequence>
<comment type="caution">
    <text evidence="2">The sequence shown here is derived from an EMBL/GenBank/DDBJ whole genome shotgun (WGS) entry which is preliminary data.</text>
</comment>
<keyword evidence="3" id="KW-1185">Reference proteome</keyword>
<reference evidence="3" key="1">
    <citation type="submission" date="2015-06" db="EMBL/GenBank/DDBJ databases">
        <title>Comparative genomics of Burkholderia leaf nodule symbionts.</title>
        <authorList>
            <person name="Carlier A."/>
            <person name="Eberl L."/>
            <person name="Pinto-Carbo M."/>
        </authorList>
    </citation>
    <scope>NUCLEOTIDE SEQUENCE [LARGE SCALE GENOMIC DNA]</scope>
    <source>
        <strain evidence="3">UZHbot4</strain>
    </source>
</reference>
<dbReference type="PANTHER" id="PTHR43685:SF2">
    <property type="entry name" value="GLYCOSYLTRANSFERASE 2-LIKE DOMAIN-CONTAINING PROTEIN"/>
    <property type="match status" value="1"/>
</dbReference>
<feature type="domain" description="Glycosyltransferase 2-like" evidence="1">
    <location>
        <begin position="2"/>
        <end position="72"/>
    </location>
</feature>
<evidence type="ECO:0000313" key="2">
    <source>
        <dbReference type="EMBL" id="KND59345.1"/>
    </source>
</evidence>
<dbReference type="EMBL" id="LFJJ01000138">
    <property type="protein sequence ID" value="KND59345.1"/>
    <property type="molecule type" value="Genomic_DNA"/>
</dbReference>
<proteinExistence type="predicted"/>
<dbReference type="Gene3D" id="3.90.550.10">
    <property type="entry name" value="Spore Coat Polysaccharide Biosynthesis Protein SpsA, Chain A"/>
    <property type="match status" value="1"/>
</dbReference>